<dbReference type="SUPFAM" id="SSF52540">
    <property type="entry name" value="P-loop containing nucleoside triphosphate hydrolases"/>
    <property type="match status" value="1"/>
</dbReference>
<dbReference type="InterPro" id="IPR020590">
    <property type="entry name" value="Guanylate_kinase_CS"/>
</dbReference>
<evidence type="ECO:0000256" key="12">
    <source>
        <dbReference type="ARBA" id="ARBA00048594"/>
    </source>
</evidence>
<feature type="domain" description="Guanylate kinase-like" evidence="13">
    <location>
        <begin position="6"/>
        <end position="185"/>
    </location>
</feature>
<dbReference type="EMBL" id="AP019860">
    <property type="protein sequence ID" value="BBM83563.1"/>
    <property type="molecule type" value="Genomic_DNA"/>
</dbReference>
<dbReference type="EC" id="2.7.4.8" evidence="4"/>
<evidence type="ECO:0000256" key="5">
    <source>
        <dbReference type="ARBA" id="ARBA00016296"/>
    </source>
</evidence>
<reference evidence="14 15" key="1">
    <citation type="submission" date="2019-08" db="EMBL/GenBank/DDBJ databases">
        <title>Complete genome sequence of Candidatus Uab amorphum.</title>
        <authorList>
            <person name="Shiratori T."/>
            <person name="Suzuki S."/>
            <person name="Kakizawa Y."/>
            <person name="Ishida K."/>
        </authorList>
    </citation>
    <scope>NUCLEOTIDE SEQUENCE [LARGE SCALE GENOMIC DNA]</scope>
    <source>
        <strain evidence="14 15">SRT547</strain>
    </source>
</reference>
<dbReference type="GO" id="GO:0005829">
    <property type="term" value="C:cytosol"/>
    <property type="evidence" value="ECO:0007669"/>
    <property type="project" value="TreeGrafter"/>
</dbReference>
<name>A0A5S9IKI7_UABAM</name>
<evidence type="ECO:0000256" key="4">
    <source>
        <dbReference type="ARBA" id="ARBA00012961"/>
    </source>
</evidence>
<dbReference type="InterPro" id="IPR008145">
    <property type="entry name" value="GK/Ca_channel_bsu"/>
</dbReference>
<keyword evidence="9 14" id="KW-0418">Kinase</keyword>
<keyword evidence="8" id="KW-0547">Nucleotide-binding</keyword>
<dbReference type="Gene3D" id="3.40.50.300">
    <property type="entry name" value="P-loop containing nucleotide triphosphate hydrolases"/>
    <property type="match status" value="1"/>
</dbReference>
<evidence type="ECO:0000256" key="11">
    <source>
        <dbReference type="ARBA" id="ARBA00030128"/>
    </source>
</evidence>
<dbReference type="Pfam" id="PF00625">
    <property type="entry name" value="Guanylate_kin"/>
    <property type="match status" value="1"/>
</dbReference>
<keyword evidence="10" id="KW-0067">ATP-binding</keyword>
<evidence type="ECO:0000313" key="15">
    <source>
        <dbReference type="Proteomes" id="UP000326354"/>
    </source>
</evidence>
<evidence type="ECO:0000256" key="7">
    <source>
        <dbReference type="ARBA" id="ARBA00022679"/>
    </source>
</evidence>
<dbReference type="PANTHER" id="PTHR23117">
    <property type="entry name" value="GUANYLATE KINASE-RELATED"/>
    <property type="match status" value="1"/>
</dbReference>
<comment type="function">
    <text evidence="1">Essential for recycling GMP and indirectly, cGMP.</text>
</comment>
<dbReference type="NCBIfam" id="TIGR03263">
    <property type="entry name" value="guanyl_kin"/>
    <property type="match status" value="1"/>
</dbReference>
<keyword evidence="15" id="KW-1185">Reference proteome</keyword>
<protein>
    <recommendedName>
        <fullName evidence="5">Guanylate kinase</fullName>
        <ecNumber evidence="4">2.7.4.8</ecNumber>
    </recommendedName>
    <alternativeName>
        <fullName evidence="11">GMP kinase</fullName>
    </alternativeName>
</protein>
<keyword evidence="7" id="KW-0808">Transferase</keyword>
<dbReference type="InterPro" id="IPR027417">
    <property type="entry name" value="P-loop_NTPase"/>
</dbReference>
<evidence type="ECO:0000256" key="6">
    <source>
        <dbReference type="ARBA" id="ARBA00022490"/>
    </source>
</evidence>
<dbReference type="InterPro" id="IPR017665">
    <property type="entry name" value="Guanylate_kinase"/>
</dbReference>
<evidence type="ECO:0000256" key="10">
    <source>
        <dbReference type="ARBA" id="ARBA00022840"/>
    </source>
</evidence>
<comment type="catalytic activity">
    <reaction evidence="12">
        <text>GMP + ATP = GDP + ADP</text>
        <dbReference type="Rhea" id="RHEA:20780"/>
        <dbReference type="ChEBI" id="CHEBI:30616"/>
        <dbReference type="ChEBI" id="CHEBI:58115"/>
        <dbReference type="ChEBI" id="CHEBI:58189"/>
        <dbReference type="ChEBI" id="CHEBI:456216"/>
        <dbReference type="EC" id="2.7.4.8"/>
    </reaction>
</comment>
<dbReference type="CDD" id="cd00071">
    <property type="entry name" value="GMPK"/>
    <property type="match status" value="1"/>
</dbReference>
<dbReference type="Gene3D" id="3.30.63.10">
    <property type="entry name" value="Guanylate Kinase phosphate binding domain"/>
    <property type="match status" value="1"/>
</dbReference>
<evidence type="ECO:0000256" key="2">
    <source>
        <dbReference type="ARBA" id="ARBA00004496"/>
    </source>
</evidence>
<dbReference type="GO" id="GO:0005524">
    <property type="term" value="F:ATP binding"/>
    <property type="evidence" value="ECO:0007669"/>
    <property type="project" value="UniProtKB-KW"/>
</dbReference>
<dbReference type="AlphaFoldDB" id="A0A5S9IKI7"/>
<evidence type="ECO:0000256" key="8">
    <source>
        <dbReference type="ARBA" id="ARBA00022741"/>
    </source>
</evidence>
<dbReference type="InterPro" id="IPR008144">
    <property type="entry name" value="Guanylate_kin-like_dom"/>
</dbReference>
<dbReference type="PROSITE" id="PS50052">
    <property type="entry name" value="GUANYLATE_KINASE_2"/>
    <property type="match status" value="1"/>
</dbReference>
<dbReference type="FunFam" id="3.30.63.10:FF:000005">
    <property type="entry name" value="Guanylate kinase"/>
    <property type="match status" value="1"/>
</dbReference>
<dbReference type="RefSeq" id="WP_173013226.1">
    <property type="nucleotide sequence ID" value="NZ_AP019860.1"/>
</dbReference>
<gene>
    <name evidence="14" type="ORF">UABAM_01916</name>
</gene>
<organism evidence="14 15">
    <name type="scientific">Uabimicrobium amorphum</name>
    <dbReference type="NCBI Taxonomy" id="2596890"/>
    <lineage>
        <taxon>Bacteria</taxon>
        <taxon>Pseudomonadati</taxon>
        <taxon>Planctomycetota</taxon>
        <taxon>Candidatus Uabimicrobiia</taxon>
        <taxon>Candidatus Uabimicrobiales</taxon>
        <taxon>Candidatus Uabimicrobiaceae</taxon>
        <taxon>Candidatus Uabimicrobium</taxon>
    </lineage>
</organism>
<comment type="subcellular location">
    <subcellularLocation>
        <location evidence="2">Cytoplasm</location>
    </subcellularLocation>
</comment>
<proteinExistence type="inferred from homology"/>
<sequence length="187" mass="21544">MSKFTPKIIIISGPSGVGKTSICEAIYTKISNIRRSVSATTRSKRAGEIDGHHYHFLAHDDFVKKIECGEFLEYAKVHDHYYGTLKQNIEEAFRKEQHCLVEIDVQGAKQIQQNRDFETVSIFIGLSNLDEIKKRLIERGSETQTSIDTRMNNMLRELEKKNEYDFYVENISLENSIEAIKKIILNA</sequence>
<evidence type="ECO:0000259" key="13">
    <source>
        <dbReference type="PROSITE" id="PS50052"/>
    </source>
</evidence>
<keyword evidence="6" id="KW-0963">Cytoplasm</keyword>
<accession>A0A5S9IKI7</accession>
<dbReference type="KEGG" id="uam:UABAM_01916"/>
<dbReference type="PROSITE" id="PS00856">
    <property type="entry name" value="GUANYLATE_KINASE_1"/>
    <property type="match status" value="1"/>
</dbReference>
<dbReference type="PANTHER" id="PTHR23117:SF13">
    <property type="entry name" value="GUANYLATE KINASE"/>
    <property type="match status" value="1"/>
</dbReference>
<evidence type="ECO:0000256" key="3">
    <source>
        <dbReference type="ARBA" id="ARBA00005790"/>
    </source>
</evidence>
<dbReference type="GO" id="GO:0004385">
    <property type="term" value="F:GMP kinase activity"/>
    <property type="evidence" value="ECO:0007669"/>
    <property type="project" value="UniProtKB-EC"/>
</dbReference>
<dbReference type="Proteomes" id="UP000326354">
    <property type="component" value="Chromosome"/>
</dbReference>
<dbReference type="SMART" id="SM00072">
    <property type="entry name" value="GuKc"/>
    <property type="match status" value="1"/>
</dbReference>
<evidence type="ECO:0000256" key="9">
    <source>
        <dbReference type="ARBA" id="ARBA00022777"/>
    </source>
</evidence>
<evidence type="ECO:0000256" key="1">
    <source>
        <dbReference type="ARBA" id="ARBA00003531"/>
    </source>
</evidence>
<comment type="similarity">
    <text evidence="3">Belongs to the guanylate kinase family.</text>
</comment>
<evidence type="ECO:0000313" key="14">
    <source>
        <dbReference type="EMBL" id="BBM83563.1"/>
    </source>
</evidence>